<feature type="transmembrane region" description="Helical" evidence="1">
    <location>
        <begin position="6"/>
        <end position="27"/>
    </location>
</feature>
<dbReference type="RefSeq" id="WP_076713092.1">
    <property type="nucleotide sequence ID" value="NZ_MOEN01000018.1"/>
</dbReference>
<keyword evidence="3" id="KW-1185">Reference proteome</keyword>
<organism evidence="2 3">
    <name type="scientific">Desulfurobacterium indicum</name>
    <dbReference type="NCBI Taxonomy" id="1914305"/>
    <lineage>
        <taxon>Bacteria</taxon>
        <taxon>Pseudomonadati</taxon>
        <taxon>Aquificota</taxon>
        <taxon>Aquificia</taxon>
        <taxon>Desulfurobacteriales</taxon>
        <taxon>Desulfurobacteriaceae</taxon>
        <taxon>Desulfurobacterium</taxon>
    </lineage>
</organism>
<dbReference type="EMBL" id="MOEN01000018">
    <property type="protein sequence ID" value="OMH40372.1"/>
    <property type="molecule type" value="Genomic_DNA"/>
</dbReference>
<dbReference type="STRING" id="1914305.BLW93_05445"/>
<keyword evidence="1" id="KW-0812">Transmembrane</keyword>
<keyword evidence="1" id="KW-0472">Membrane</keyword>
<reference evidence="2 3" key="1">
    <citation type="submission" date="2016-10" db="EMBL/GenBank/DDBJ databases">
        <title>Genome sequence of a sulfur-reducing bacterium Desulfurobacterium indicum K6013.</title>
        <authorList>
            <person name="Cao J."/>
            <person name="Shao Z."/>
            <person name="Alain K."/>
            <person name="Jebbar M."/>
        </authorList>
    </citation>
    <scope>NUCLEOTIDE SEQUENCE [LARGE SCALE GENOMIC DNA]</scope>
    <source>
        <strain evidence="2 3">K6013</strain>
    </source>
</reference>
<proteinExistence type="predicted"/>
<dbReference type="Proteomes" id="UP000187408">
    <property type="component" value="Unassembled WGS sequence"/>
</dbReference>
<evidence type="ECO:0000313" key="3">
    <source>
        <dbReference type="Proteomes" id="UP000187408"/>
    </source>
</evidence>
<protein>
    <submittedName>
        <fullName evidence="2">Uncharacterized protein</fullName>
    </submittedName>
</protein>
<evidence type="ECO:0000256" key="1">
    <source>
        <dbReference type="SAM" id="Phobius"/>
    </source>
</evidence>
<evidence type="ECO:0000313" key="2">
    <source>
        <dbReference type="EMBL" id="OMH40372.1"/>
    </source>
</evidence>
<sequence length="294" mass="33434">MTRKIFIGIFSIFIILIAGFFGANYYVNKKISQKLNVKIEELKPYADISYRSLDYSLLTGKLNIYGIKILYTNSSYPITISQLIISDFDREHDIPLYADVRLKGISFYLNSLPEDDRLILKALGYGDKLTAYFSTVYAYYPDKKQLLIKDLSYRIKGIGAVKLRLHLANIKPIKEKELLYFLLSGWLNIKIVSGEIDYSDEGLFERAVNLIAREKHLSTDQLKAKIIRKIRDGLGNSKDTVSQMAAEALIRFVLKPGTIKITVNPSRPTSFGEVLSKQSLEDALKCLNIKIEAN</sequence>
<dbReference type="OrthoDB" id="14755at2"/>
<keyword evidence="1" id="KW-1133">Transmembrane helix</keyword>
<name>A0A1R1MKN9_9BACT</name>
<dbReference type="AlphaFoldDB" id="A0A1R1MKN9"/>
<gene>
    <name evidence="2" type="ORF">BLW93_05445</name>
</gene>
<accession>A0A1R1MKN9</accession>
<comment type="caution">
    <text evidence="2">The sequence shown here is derived from an EMBL/GenBank/DDBJ whole genome shotgun (WGS) entry which is preliminary data.</text>
</comment>